<comment type="caution">
    <text evidence="2">The sequence shown here is derived from an EMBL/GenBank/DDBJ whole genome shotgun (WGS) entry which is preliminary data.</text>
</comment>
<accession>A0AAI8VKC6</accession>
<protein>
    <submittedName>
        <fullName evidence="2">Uu.00g000640.m01.CDS01</fullName>
    </submittedName>
</protein>
<evidence type="ECO:0000313" key="3">
    <source>
        <dbReference type="Proteomes" id="UP001295740"/>
    </source>
</evidence>
<dbReference type="SUPFAM" id="SSF56300">
    <property type="entry name" value="Metallo-dependent phosphatases"/>
    <property type="match status" value="1"/>
</dbReference>
<dbReference type="Pfam" id="PF00149">
    <property type="entry name" value="Metallophos"/>
    <property type="match status" value="1"/>
</dbReference>
<dbReference type="PANTHER" id="PTHR12905:SF16">
    <property type="entry name" value="SER_THR PROTEIN PHOSPHATASE FAMILY PROTEIN (AFU_ORTHOLOGUE AFUA_1G06000)"/>
    <property type="match status" value="1"/>
</dbReference>
<evidence type="ECO:0000259" key="1">
    <source>
        <dbReference type="Pfam" id="PF00149"/>
    </source>
</evidence>
<dbReference type="Proteomes" id="UP001295740">
    <property type="component" value="Unassembled WGS sequence"/>
</dbReference>
<dbReference type="EMBL" id="CAUWAG010000008">
    <property type="protein sequence ID" value="CAJ2505934.1"/>
    <property type="molecule type" value="Genomic_DNA"/>
</dbReference>
<dbReference type="InterPro" id="IPR029052">
    <property type="entry name" value="Metallo-depent_PP-like"/>
</dbReference>
<dbReference type="Gene3D" id="3.60.21.10">
    <property type="match status" value="1"/>
</dbReference>
<dbReference type="PANTHER" id="PTHR12905">
    <property type="entry name" value="METALLOPHOSPHOESTERASE"/>
    <property type="match status" value="1"/>
</dbReference>
<dbReference type="CDD" id="cd07379">
    <property type="entry name" value="MPP_239FB"/>
    <property type="match status" value="1"/>
</dbReference>
<gene>
    <name evidence="2" type="ORF">KHLLAP_LOCUS6402</name>
</gene>
<proteinExistence type="predicted"/>
<reference evidence="2" key="1">
    <citation type="submission" date="2023-10" db="EMBL/GenBank/DDBJ databases">
        <authorList>
            <person name="Hackl T."/>
        </authorList>
    </citation>
    <scope>NUCLEOTIDE SEQUENCE</scope>
</reference>
<dbReference type="AlphaFoldDB" id="A0AAI8VKC6"/>
<keyword evidence="3" id="KW-1185">Reference proteome</keyword>
<sequence length="391" mass="43021">MTSTPKSSPTRKTRIVCISDTHNQTPKLPKGDVLIHAGDLAKQGSRSELKKTVDWIERADFEAKIVIAGNHDITLDAPFYAKHGSSRKWPCPQNCEENRRLLTESASITYLENEAATIYLTAQNGPGTCFKVYGSPYTPNNREWAFRYQPGQYAARQLWDAMPADVDIVVTHTPPRGHRDTTVGGESSGCEVLLRALHRVRPMLSVFGHIHEGRGAERVRWKLEPLEDGRLTEGLEVWADPGAGSSKQSLLNLSAKRGRPLDNCSRLATCQTYDPELLLAPGGHLGVQPTDDSTTRSSLNESVAGEARGRAKVMLGGAIEYRQGVRSSETFGLGHEPDWGSGGRRETVMINAAFLGPHHLKKTFNKPIIVDVDLPVWRGRTGPDAERCIGD</sequence>
<dbReference type="InterPro" id="IPR051693">
    <property type="entry name" value="UPF0046_metallophosphoest"/>
</dbReference>
<evidence type="ECO:0000313" key="2">
    <source>
        <dbReference type="EMBL" id="CAJ2505934.1"/>
    </source>
</evidence>
<dbReference type="InterPro" id="IPR004843">
    <property type="entry name" value="Calcineurin-like_PHP"/>
</dbReference>
<dbReference type="GO" id="GO:0016787">
    <property type="term" value="F:hydrolase activity"/>
    <property type="evidence" value="ECO:0007669"/>
    <property type="project" value="InterPro"/>
</dbReference>
<feature type="domain" description="Calcineurin-like phosphoesterase" evidence="1">
    <location>
        <begin position="14"/>
        <end position="212"/>
    </location>
</feature>
<name>A0AAI8VKC6_9PEZI</name>
<organism evidence="2 3">
    <name type="scientific">Anthostomella pinea</name>
    <dbReference type="NCBI Taxonomy" id="933095"/>
    <lineage>
        <taxon>Eukaryota</taxon>
        <taxon>Fungi</taxon>
        <taxon>Dikarya</taxon>
        <taxon>Ascomycota</taxon>
        <taxon>Pezizomycotina</taxon>
        <taxon>Sordariomycetes</taxon>
        <taxon>Xylariomycetidae</taxon>
        <taxon>Xylariales</taxon>
        <taxon>Xylariaceae</taxon>
        <taxon>Anthostomella</taxon>
    </lineage>
</organism>